<keyword evidence="3" id="KW-0808">Transferase</keyword>
<dbReference type="STRING" id="1202772.A0A1V9YA51"/>
<dbReference type="Proteomes" id="UP000243579">
    <property type="component" value="Unassembled WGS sequence"/>
</dbReference>
<dbReference type="PANTHER" id="PTHR44329:SF214">
    <property type="entry name" value="PROTEIN KINASE DOMAIN-CONTAINING PROTEIN"/>
    <property type="match status" value="1"/>
</dbReference>
<dbReference type="Pfam" id="PF07714">
    <property type="entry name" value="PK_Tyr_Ser-Thr"/>
    <property type="match status" value="1"/>
</dbReference>
<keyword evidence="3" id="KW-0418">Kinase</keyword>
<evidence type="ECO:0000259" key="2">
    <source>
        <dbReference type="PROSITE" id="PS50011"/>
    </source>
</evidence>
<evidence type="ECO:0000313" key="4">
    <source>
        <dbReference type="Proteomes" id="UP000243579"/>
    </source>
</evidence>
<sequence length="313" mass="33705">MGNRATTTKKPSVQHTSVPCAPKPTSSKYLTNFKATVATSVAPIPWDALQLGQSLSRSSSGQLYQGTYCGKTITVQRLADYLVQSPSLVSTINSISTLQHPNVVSILGYSCDPHDNLHLVTDWMAGGSLASALQCFNLSMTGRMMPIAIDVCRAMVYLHAQTPAFIHGNLTSGNIFLSDKGAHVADMGFAALEGEETLPLCGVPMWTAPEVLLGDENLGEKADVYSFGIGTCGNKYELERPPSLVLAELHTGSPPIQLLRAIVADGLRPMMPKSASAEVKLLYERCVSVKPTERPAFAEILTILETQRQATQR</sequence>
<name>A0A1V9YA51_ACHHY</name>
<dbReference type="Gene3D" id="1.10.510.10">
    <property type="entry name" value="Transferase(Phosphotransferase) domain 1"/>
    <property type="match status" value="1"/>
</dbReference>
<reference evidence="3 4" key="1">
    <citation type="journal article" date="2014" name="Genome Biol. Evol.">
        <title>The secreted proteins of Achlya hypogyna and Thraustotheca clavata identify the ancestral oomycete secretome and reveal gene acquisitions by horizontal gene transfer.</title>
        <authorList>
            <person name="Misner I."/>
            <person name="Blouin N."/>
            <person name="Leonard G."/>
            <person name="Richards T.A."/>
            <person name="Lane C.E."/>
        </authorList>
    </citation>
    <scope>NUCLEOTIDE SEQUENCE [LARGE SCALE GENOMIC DNA]</scope>
    <source>
        <strain evidence="3 4">ATCC 48635</strain>
    </source>
</reference>
<dbReference type="OrthoDB" id="4062651at2759"/>
<dbReference type="InterPro" id="IPR011009">
    <property type="entry name" value="Kinase-like_dom_sf"/>
</dbReference>
<gene>
    <name evidence="3" type="ORF">ACHHYP_15850</name>
</gene>
<keyword evidence="4" id="KW-1185">Reference proteome</keyword>
<proteinExistence type="predicted"/>
<dbReference type="AlphaFoldDB" id="A0A1V9YA51"/>
<organism evidence="3 4">
    <name type="scientific">Achlya hypogyna</name>
    <name type="common">Oomycete</name>
    <name type="synonym">Protoachlya hypogyna</name>
    <dbReference type="NCBI Taxonomy" id="1202772"/>
    <lineage>
        <taxon>Eukaryota</taxon>
        <taxon>Sar</taxon>
        <taxon>Stramenopiles</taxon>
        <taxon>Oomycota</taxon>
        <taxon>Saprolegniomycetes</taxon>
        <taxon>Saprolegniales</taxon>
        <taxon>Achlyaceae</taxon>
        <taxon>Achlya</taxon>
    </lineage>
</organism>
<dbReference type="PIRSF" id="PIRSF000654">
    <property type="entry name" value="Integrin-linked_kinase"/>
    <property type="match status" value="1"/>
</dbReference>
<comment type="caution">
    <text evidence="3">The sequence shown here is derived from an EMBL/GenBank/DDBJ whole genome shotgun (WGS) entry which is preliminary data.</text>
</comment>
<dbReference type="PANTHER" id="PTHR44329">
    <property type="entry name" value="SERINE/THREONINE-PROTEIN KINASE TNNI3K-RELATED"/>
    <property type="match status" value="1"/>
</dbReference>
<feature type="domain" description="Protein kinase" evidence="2">
    <location>
        <begin position="49"/>
        <end position="313"/>
    </location>
</feature>
<dbReference type="GO" id="GO:0004674">
    <property type="term" value="F:protein serine/threonine kinase activity"/>
    <property type="evidence" value="ECO:0007669"/>
    <property type="project" value="TreeGrafter"/>
</dbReference>
<feature type="region of interest" description="Disordered" evidence="1">
    <location>
        <begin position="1"/>
        <end position="21"/>
    </location>
</feature>
<accession>A0A1V9YA51</accession>
<dbReference type="InterPro" id="IPR000719">
    <property type="entry name" value="Prot_kinase_dom"/>
</dbReference>
<dbReference type="InterPro" id="IPR051681">
    <property type="entry name" value="Ser/Thr_Kinases-Pseudokinases"/>
</dbReference>
<protein>
    <submittedName>
        <fullName evidence="3">Protein kinase</fullName>
    </submittedName>
</protein>
<dbReference type="PROSITE" id="PS50011">
    <property type="entry name" value="PROTEIN_KINASE_DOM"/>
    <property type="match status" value="1"/>
</dbReference>
<dbReference type="SUPFAM" id="SSF56112">
    <property type="entry name" value="Protein kinase-like (PK-like)"/>
    <property type="match status" value="1"/>
</dbReference>
<dbReference type="Gene3D" id="3.30.200.20">
    <property type="entry name" value="Phosphorylase Kinase, domain 1"/>
    <property type="match status" value="1"/>
</dbReference>
<feature type="compositionally biased region" description="Polar residues" evidence="1">
    <location>
        <begin position="1"/>
        <end position="17"/>
    </location>
</feature>
<dbReference type="InterPro" id="IPR001245">
    <property type="entry name" value="Ser-Thr/Tyr_kinase_cat_dom"/>
</dbReference>
<evidence type="ECO:0000313" key="3">
    <source>
        <dbReference type="EMBL" id="OQR82564.1"/>
    </source>
</evidence>
<dbReference type="EMBL" id="JNBR01002432">
    <property type="protein sequence ID" value="OQR82564.1"/>
    <property type="molecule type" value="Genomic_DNA"/>
</dbReference>
<evidence type="ECO:0000256" key="1">
    <source>
        <dbReference type="SAM" id="MobiDB-lite"/>
    </source>
</evidence>
<dbReference type="GO" id="GO:0005524">
    <property type="term" value="F:ATP binding"/>
    <property type="evidence" value="ECO:0007669"/>
    <property type="project" value="InterPro"/>
</dbReference>